<organism evidence="2">
    <name type="scientific">marine metagenome</name>
    <dbReference type="NCBI Taxonomy" id="408172"/>
    <lineage>
        <taxon>unclassified sequences</taxon>
        <taxon>metagenomes</taxon>
        <taxon>ecological metagenomes</taxon>
    </lineage>
</organism>
<protein>
    <submittedName>
        <fullName evidence="2">Uncharacterized protein</fullName>
    </submittedName>
</protein>
<feature type="transmembrane region" description="Helical" evidence="1">
    <location>
        <begin position="6"/>
        <end position="25"/>
    </location>
</feature>
<evidence type="ECO:0000313" key="2">
    <source>
        <dbReference type="EMBL" id="SVC86266.1"/>
    </source>
</evidence>
<dbReference type="AlphaFoldDB" id="A0A382QLE1"/>
<gene>
    <name evidence="2" type="ORF">METZ01_LOCUS339120</name>
</gene>
<keyword evidence="1" id="KW-0812">Transmembrane</keyword>
<reference evidence="2" key="1">
    <citation type="submission" date="2018-05" db="EMBL/GenBank/DDBJ databases">
        <authorList>
            <person name="Lanie J.A."/>
            <person name="Ng W.-L."/>
            <person name="Kazmierczak K.M."/>
            <person name="Andrzejewski T.M."/>
            <person name="Davidsen T.M."/>
            <person name="Wayne K.J."/>
            <person name="Tettelin H."/>
            <person name="Glass J.I."/>
            <person name="Rusch D."/>
            <person name="Podicherti R."/>
            <person name="Tsui H.-C.T."/>
            <person name="Winkler M.E."/>
        </authorList>
    </citation>
    <scope>NUCLEOTIDE SEQUENCE</scope>
</reference>
<accession>A0A382QLE1</accession>
<sequence>MVEAYAEYGAMGVIVMLFITMIQFLRSTLMGKLKEVENICIKLIDRWNRSDEVRDRRYEQLLQEINDITDDLNFLKGKSNGKG</sequence>
<name>A0A382QLE1_9ZZZZ</name>
<proteinExistence type="predicted"/>
<dbReference type="EMBL" id="UINC01115327">
    <property type="protein sequence ID" value="SVC86266.1"/>
    <property type="molecule type" value="Genomic_DNA"/>
</dbReference>
<keyword evidence="1" id="KW-0472">Membrane</keyword>
<keyword evidence="1" id="KW-1133">Transmembrane helix</keyword>
<evidence type="ECO:0000256" key="1">
    <source>
        <dbReference type="SAM" id="Phobius"/>
    </source>
</evidence>